<evidence type="ECO:0000256" key="2">
    <source>
        <dbReference type="ARBA" id="ARBA00022618"/>
    </source>
</evidence>
<keyword evidence="4" id="KW-0131">Cell cycle</keyword>
<dbReference type="InterPro" id="IPR036915">
    <property type="entry name" value="Cyclin-like_sf"/>
</dbReference>
<proteinExistence type="inferred from homology"/>
<dbReference type="InterPro" id="IPR013922">
    <property type="entry name" value="Cyclin_PHO80-like"/>
</dbReference>
<protein>
    <recommendedName>
        <fullName evidence="5">Cyclin</fullName>
    </recommendedName>
</protein>
<dbReference type="SUPFAM" id="SSF47954">
    <property type="entry name" value="Cyclin-like"/>
    <property type="match status" value="1"/>
</dbReference>
<dbReference type="Gene3D" id="1.10.472.10">
    <property type="entry name" value="Cyclin-like"/>
    <property type="match status" value="1"/>
</dbReference>
<gene>
    <name evidence="6" type="primary">CYCP4-1</name>
    <name evidence="6" type="ORF">MA16_Dca007692</name>
</gene>
<evidence type="ECO:0000256" key="4">
    <source>
        <dbReference type="ARBA" id="ARBA00023306"/>
    </source>
</evidence>
<dbReference type="GO" id="GO:0051301">
    <property type="term" value="P:cell division"/>
    <property type="evidence" value="ECO:0007669"/>
    <property type="project" value="UniProtKB-UniRule"/>
</dbReference>
<keyword evidence="3 5" id="KW-0195">Cyclin</keyword>
<organism evidence="6 7">
    <name type="scientific">Dendrobium catenatum</name>
    <dbReference type="NCBI Taxonomy" id="906689"/>
    <lineage>
        <taxon>Eukaryota</taxon>
        <taxon>Viridiplantae</taxon>
        <taxon>Streptophyta</taxon>
        <taxon>Embryophyta</taxon>
        <taxon>Tracheophyta</taxon>
        <taxon>Spermatophyta</taxon>
        <taxon>Magnoliopsida</taxon>
        <taxon>Liliopsida</taxon>
        <taxon>Asparagales</taxon>
        <taxon>Orchidaceae</taxon>
        <taxon>Epidendroideae</taxon>
        <taxon>Malaxideae</taxon>
        <taxon>Dendrobiinae</taxon>
        <taxon>Dendrobium</taxon>
    </lineage>
</organism>
<evidence type="ECO:0000313" key="7">
    <source>
        <dbReference type="Proteomes" id="UP000233837"/>
    </source>
</evidence>
<dbReference type="EMBL" id="KZ502235">
    <property type="protein sequence ID" value="PKU81585.1"/>
    <property type="molecule type" value="Genomic_DNA"/>
</dbReference>
<accession>A0A2I0X0Z4</accession>
<dbReference type="PANTHER" id="PTHR15615:SF91">
    <property type="entry name" value="CYCLIN-P4-1"/>
    <property type="match status" value="1"/>
</dbReference>
<evidence type="ECO:0000256" key="5">
    <source>
        <dbReference type="PIRNR" id="PIRNR027110"/>
    </source>
</evidence>
<sequence length="207" mass="23498">MGESFLTGEGLSKVPRIVSTISTLLQRVTDQNDALASSRCQLPPSPPPPRYAVAFYALEKPEITIRCYLDRIFQFAHCSPSCYVVAYIYLDRFLNFHPSIAIDSFSVHRFLITAVLTSVKFMEDRCYNNAYFARVGGISLDEMNYLEVDFLFGLRFNLNVTPVIFSSYCSFLDKEMNLATPTIPPRLHCFPSEEESSSSCKQQQLIV</sequence>
<name>A0A2I0X0Z4_9ASPA</name>
<evidence type="ECO:0000256" key="3">
    <source>
        <dbReference type="ARBA" id="ARBA00023127"/>
    </source>
</evidence>
<dbReference type="PIRSF" id="PIRSF027110">
    <property type="entry name" value="PREG"/>
    <property type="match status" value="1"/>
</dbReference>
<dbReference type="OrthoDB" id="337735at2759"/>
<dbReference type="AlphaFoldDB" id="A0A2I0X0Z4"/>
<dbReference type="Proteomes" id="UP000233837">
    <property type="component" value="Unassembled WGS sequence"/>
</dbReference>
<dbReference type="GO" id="GO:0019901">
    <property type="term" value="F:protein kinase binding"/>
    <property type="evidence" value="ECO:0007669"/>
    <property type="project" value="UniProtKB-UniRule"/>
</dbReference>
<dbReference type="STRING" id="906689.A0A2I0X0Z4"/>
<evidence type="ECO:0000313" key="6">
    <source>
        <dbReference type="EMBL" id="PKU81585.1"/>
    </source>
</evidence>
<reference evidence="6 7" key="1">
    <citation type="journal article" date="2016" name="Sci. Rep.">
        <title>The Dendrobium catenatum Lindl. genome sequence provides insights into polysaccharide synthase, floral development and adaptive evolution.</title>
        <authorList>
            <person name="Zhang G.Q."/>
            <person name="Xu Q."/>
            <person name="Bian C."/>
            <person name="Tsai W.C."/>
            <person name="Yeh C.M."/>
            <person name="Liu K.W."/>
            <person name="Yoshida K."/>
            <person name="Zhang L.S."/>
            <person name="Chang S.B."/>
            <person name="Chen F."/>
            <person name="Shi Y."/>
            <person name="Su Y.Y."/>
            <person name="Zhang Y.Q."/>
            <person name="Chen L.J."/>
            <person name="Yin Y."/>
            <person name="Lin M."/>
            <person name="Huang H."/>
            <person name="Deng H."/>
            <person name="Wang Z.W."/>
            <person name="Zhu S.L."/>
            <person name="Zhao X."/>
            <person name="Deng C."/>
            <person name="Niu S.C."/>
            <person name="Huang J."/>
            <person name="Wang M."/>
            <person name="Liu G.H."/>
            <person name="Yang H.J."/>
            <person name="Xiao X.J."/>
            <person name="Hsiao Y.Y."/>
            <person name="Wu W.L."/>
            <person name="Chen Y.Y."/>
            <person name="Mitsuda N."/>
            <person name="Ohme-Takagi M."/>
            <person name="Luo Y.B."/>
            <person name="Van de Peer Y."/>
            <person name="Liu Z.J."/>
        </authorList>
    </citation>
    <scope>NUCLEOTIDE SEQUENCE [LARGE SCALE GENOMIC DNA]</scope>
    <source>
        <tissue evidence="6">The whole plant</tissue>
    </source>
</reference>
<dbReference type="Pfam" id="PF08613">
    <property type="entry name" value="Cyclin"/>
    <property type="match status" value="1"/>
</dbReference>
<evidence type="ECO:0000256" key="1">
    <source>
        <dbReference type="ARBA" id="ARBA00007215"/>
    </source>
</evidence>
<reference evidence="6 7" key="2">
    <citation type="journal article" date="2017" name="Nature">
        <title>The Apostasia genome and the evolution of orchids.</title>
        <authorList>
            <person name="Zhang G.Q."/>
            <person name="Liu K.W."/>
            <person name="Li Z."/>
            <person name="Lohaus R."/>
            <person name="Hsiao Y.Y."/>
            <person name="Niu S.C."/>
            <person name="Wang J.Y."/>
            <person name="Lin Y.C."/>
            <person name="Xu Q."/>
            <person name="Chen L.J."/>
            <person name="Yoshida K."/>
            <person name="Fujiwara S."/>
            <person name="Wang Z.W."/>
            <person name="Zhang Y.Q."/>
            <person name="Mitsuda N."/>
            <person name="Wang M."/>
            <person name="Liu G.H."/>
            <person name="Pecoraro L."/>
            <person name="Huang H.X."/>
            <person name="Xiao X.J."/>
            <person name="Lin M."/>
            <person name="Wu X.Y."/>
            <person name="Wu W.L."/>
            <person name="Chen Y.Y."/>
            <person name="Chang S.B."/>
            <person name="Sakamoto S."/>
            <person name="Ohme-Takagi M."/>
            <person name="Yagi M."/>
            <person name="Zeng S.J."/>
            <person name="Shen C.Y."/>
            <person name="Yeh C.M."/>
            <person name="Luo Y.B."/>
            <person name="Tsai W.C."/>
            <person name="Van de Peer Y."/>
            <person name="Liu Z.J."/>
        </authorList>
    </citation>
    <scope>NUCLEOTIDE SEQUENCE [LARGE SCALE GENOMIC DNA]</scope>
    <source>
        <tissue evidence="6">The whole plant</tissue>
    </source>
</reference>
<keyword evidence="7" id="KW-1185">Reference proteome</keyword>
<comment type="similarity">
    <text evidence="1">Belongs to the cyclin family. Cyclin U/P subfamily.</text>
</comment>
<keyword evidence="2" id="KW-0132">Cell division</keyword>
<dbReference type="InterPro" id="IPR012389">
    <property type="entry name" value="Cyclin_P/U"/>
</dbReference>
<dbReference type="PANTHER" id="PTHR15615">
    <property type="match status" value="1"/>
</dbReference>